<dbReference type="SUPFAM" id="SSF55729">
    <property type="entry name" value="Acyl-CoA N-acyltransferases (Nat)"/>
    <property type="match status" value="1"/>
</dbReference>
<keyword evidence="4" id="KW-1185">Reference proteome</keyword>
<dbReference type="InterPro" id="IPR016181">
    <property type="entry name" value="Acyl_CoA_acyltransferase"/>
</dbReference>
<dbReference type="InterPro" id="IPR000182">
    <property type="entry name" value="GNAT_dom"/>
</dbReference>
<name>A0A4Q0YQP4_9GAMM</name>
<protein>
    <submittedName>
        <fullName evidence="3">GNAT family N-acetyltransferase</fullName>
    </submittedName>
</protein>
<dbReference type="CDD" id="cd04301">
    <property type="entry name" value="NAT_SF"/>
    <property type="match status" value="1"/>
</dbReference>
<evidence type="ECO:0000259" key="2">
    <source>
        <dbReference type="PROSITE" id="PS51186"/>
    </source>
</evidence>
<feature type="domain" description="N-acetyltransferase" evidence="2">
    <location>
        <begin position="1"/>
        <end position="142"/>
    </location>
</feature>
<gene>
    <name evidence="3" type="ORF">CS022_16345</name>
</gene>
<dbReference type="Pfam" id="PF13508">
    <property type="entry name" value="Acetyltransf_7"/>
    <property type="match status" value="1"/>
</dbReference>
<dbReference type="EMBL" id="PEIB01000022">
    <property type="protein sequence ID" value="RXJ72384.1"/>
    <property type="molecule type" value="Genomic_DNA"/>
</dbReference>
<evidence type="ECO:0000256" key="1">
    <source>
        <dbReference type="SAM" id="MobiDB-lite"/>
    </source>
</evidence>
<evidence type="ECO:0000313" key="3">
    <source>
        <dbReference type="EMBL" id="RXJ72384.1"/>
    </source>
</evidence>
<dbReference type="GO" id="GO:0016747">
    <property type="term" value="F:acyltransferase activity, transferring groups other than amino-acyl groups"/>
    <property type="evidence" value="ECO:0007669"/>
    <property type="project" value="InterPro"/>
</dbReference>
<keyword evidence="3" id="KW-0808">Transferase</keyword>
<dbReference type="RefSeq" id="WP_129123163.1">
    <property type="nucleotide sequence ID" value="NZ_PEIB01000022.1"/>
</dbReference>
<evidence type="ECO:0000313" key="4">
    <source>
        <dbReference type="Proteomes" id="UP000290287"/>
    </source>
</evidence>
<reference evidence="3 4" key="1">
    <citation type="submission" date="2017-10" db="EMBL/GenBank/DDBJ databases">
        <title>Nyctiphanis sp. nov., isolated from the stomach of the euphausiid Nyctiphanes simplex (Hansen, 1911) in the Gulf of California.</title>
        <authorList>
            <person name="Gomez-Gil B."/>
            <person name="Aguilar-Mendez M."/>
            <person name="Lopez-Cortes A."/>
            <person name="Gomez-Gutierrez J."/>
            <person name="Roque A."/>
            <person name="Lang E."/>
            <person name="Gonzalez-Castillo A."/>
        </authorList>
    </citation>
    <scope>NUCLEOTIDE SEQUENCE [LARGE SCALE GENOMIC DNA]</scope>
    <source>
        <strain evidence="3 4">CAIM 600</strain>
    </source>
</reference>
<dbReference type="OrthoDB" id="7845888at2"/>
<dbReference type="Proteomes" id="UP000290287">
    <property type="component" value="Unassembled WGS sequence"/>
</dbReference>
<comment type="caution">
    <text evidence="3">The sequence shown here is derived from an EMBL/GenBank/DDBJ whole genome shotgun (WGS) entry which is preliminary data.</text>
</comment>
<dbReference type="Gene3D" id="3.40.630.30">
    <property type="match status" value="1"/>
</dbReference>
<dbReference type="PROSITE" id="PS51186">
    <property type="entry name" value="GNAT"/>
    <property type="match status" value="1"/>
</dbReference>
<feature type="region of interest" description="Disordered" evidence="1">
    <location>
        <begin position="138"/>
        <end position="158"/>
    </location>
</feature>
<proteinExistence type="predicted"/>
<organism evidence="3 4">
    <name type="scientific">Veronia nyctiphanis</name>
    <dbReference type="NCBI Taxonomy" id="1278244"/>
    <lineage>
        <taxon>Bacteria</taxon>
        <taxon>Pseudomonadati</taxon>
        <taxon>Pseudomonadota</taxon>
        <taxon>Gammaproteobacteria</taxon>
        <taxon>Vibrionales</taxon>
        <taxon>Vibrionaceae</taxon>
        <taxon>Veronia</taxon>
    </lineage>
</organism>
<accession>A0A4Q0YQP4</accession>
<feature type="compositionally biased region" description="Low complexity" evidence="1">
    <location>
        <begin position="147"/>
        <end position="158"/>
    </location>
</feature>
<dbReference type="AlphaFoldDB" id="A0A4Q0YQP4"/>
<sequence>MNNLRFTPLNPIRFPLVARLYKSHYPAGKPKKDEVIWTAESENQLLASVRFKQFETFQLLTGMLVIPDFRGKGIGDELLNACNDQTSSKVCFCLAYRYLVPLYERNDFKMIETSELPDELAGRYKSYCNSGKDLVPMRFKQPDNKSESANASESVENC</sequence>